<dbReference type="InterPro" id="IPR005151">
    <property type="entry name" value="Tail-specific_protease"/>
</dbReference>
<dbReference type="Pfam" id="PF03572">
    <property type="entry name" value="Peptidase_S41"/>
    <property type="match status" value="1"/>
</dbReference>
<dbReference type="Pfam" id="PF17820">
    <property type="entry name" value="PDZ_6"/>
    <property type="match status" value="1"/>
</dbReference>
<dbReference type="InterPro" id="IPR029045">
    <property type="entry name" value="ClpP/crotonase-like_dom_sf"/>
</dbReference>
<name>A0ABQ6N9L5_9STRA</name>
<reference evidence="7 8" key="1">
    <citation type="journal article" date="2023" name="Commun. Biol.">
        <title>Genome analysis of Parmales, the sister group of diatoms, reveals the evolutionary specialization of diatoms from phago-mixotrophs to photoautotrophs.</title>
        <authorList>
            <person name="Ban H."/>
            <person name="Sato S."/>
            <person name="Yoshikawa S."/>
            <person name="Yamada K."/>
            <person name="Nakamura Y."/>
            <person name="Ichinomiya M."/>
            <person name="Sato N."/>
            <person name="Blanc-Mathieu R."/>
            <person name="Endo H."/>
            <person name="Kuwata A."/>
            <person name="Ogata H."/>
        </authorList>
    </citation>
    <scope>NUCLEOTIDE SEQUENCE [LARGE SCALE GENOMIC DNA]</scope>
</reference>
<dbReference type="Proteomes" id="UP001165060">
    <property type="component" value="Unassembled WGS sequence"/>
</dbReference>
<evidence type="ECO:0000256" key="2">
    <source>
        <dbReference type="ARBA" id="ARBA00022670"/>
    </source>
</evidence>
<keyword evidence="4" id="KW-0720">Serine protease</keyword>
<comment type="similarity">
    <text evidence="1">Belongs to the peptidase S41A family.</text>
</comment>
<dbReference type="EMBL" id="BRYB01006208">
    <property type="protein sequence ID" value="GMI52027.1"/>
    <property type="molecule type" value="Genomic_DNA"/>
</dbReference>
<keyword evidence="5" id="KW-0732">Signal</keyword>
<dbReference type="InterPro" id="IPR036034">
    <property type="entry name" value="PDZ_sf"/>
</dbReference>
<dbReference type="SMART" id="SM00228">
    <property type="entry name" value="PDZ"/>
    <property type="match status" value="1"/>
</dbReference>
<dbReference type="InterPro" id="IPR001478">
    <property type="entry name" value="PDZ"/>
</dbReference>
<gene>
    <name evidence="7" type="ORF">TeGR_g11247</name>
</gene>
<dbReference type="Gene3D" id="2.30.42.10">
    <property type="match status" value="1"/>
</dbReference>
<dbReference type="SUPFAM" id="SSF52096">
    <property type="entry name" value="ClpP/crotonase"/>
    <property type="match status" value="1"/>
</dbReference>
<evidence type="ECO:0000256" key="1">
    <source>
        <dbReference type="ARBA" id="ARBA00009179"/>
    </source>
</evidence>
<accession>A0ABQ6N9L5</accession>
<dbReference type="Gene3D" id="3.90.226.10">
    <property type="entry name" value="2-enoyl-CoA Hydratase, Chain A, domain 1"/>
    <property type="match status" value="1"/>
</dbReference>
<dbReference type="InterPro" id="IPR004447">
    <property type="entry name" value="Peptidase_S41A"/>
</dbReference>
<evidence type="ECO:0000256" key="4">
    <source>
        <dbReference type="ARBA" id="ARBA00022825"/>
    </source>
</evidence>
<feature type="chain" id="PRO_5046063808" description="PDZ domain-containing protein" evidence="5">
    <location>
        <begin position="20"/>
        <end position="395"/>
    </location>
</feature>
<dbReference type="SUPFAM" id="SSF50156">
    <property type="entry name" value="PDZ domain-like"/>
    <property type="match status" value="1"/>
</dbReference>
<sequence length="395" mass="41018">MLSAALSIPLLLSPLASFGAPPSAPPISPISDAATYSEISTLISKYHLQKGRLPASPPASPDYLGLLRSLDDKYSRYLSKSEYAAIQKYDLIGVGATLLPDDGGKLVVGAPPIPGSAAARAGIPEGSRILAVNGTPVGDKSAFEVVELVGPADDAVEFTYRAPGGSGDPVTVKLPRAVQKLKDPVTYSLKGPASGPRIGYVRVAEFNSLLPSSLPSALKDLEAGGAAEYVLDLRGNPGGSFQSAVEAASFFLDGDLATRVVDGAGEKMDFRAAKNSRVLPPDKPLAIWLDGNSASASEVLAGALQDNCRGATVGKRSFGKGLIQGVYGLKNGGGVVLTVAKYVTPKGQVIQGDGIRMDQRRSLDVVPGVSADVTTEDFEDVQRIVRACMAEQNTP</sequence>
<keyword evidence="3" id="KW-0378">Hydrolase</keyword>
<dbReference type="Gene3D" id="3.30.750.44">
    <property type="match status" value="1"/>
</dbReference>
<proteinExistence type="inferred from homology"/>
<keyword evidence="2" id="KW-0645">Protease</keyword>
<protein>
    <recommendedName>
        <fullName evidence="6">PDZ domain-containing protein</fullName>
    </recommendedName>
</protein>
<comment type="caution">
    <text evidence="7">The sequence shown here is derived from an EMBL/GenBank/DDBJ whole genome shotgun (WGS) entry which is preliminary data.</text>
</comment>
<feature type="domain" description="PDZ" evidence="6">
    <location>
        <begin position="114"/>
        <end position="164"/>
    </location>
</feature>
<dbReference type="PANTHER" id="PTHR32060">
    <property type="entry name" value="TAIL-SPECIFIC PROTEASE"/>
    <property type="match status" value="1"/>
</dbReference>
<dbReference type="CDD" id="cd07560">
    <property type="entry name" value="Peptidase_S41_CPP"/>
    <property type="match status" value="1"/>
</dbReference>
<dbReference type="InterPro" id="IPR041489">
    <property type="entry name" value="PDZ_6"/>
</dbReference>
<dbReference type="SMART" id="SM00245">
    <property type="entry name" value="TSPc"/>
    <property type="match status" value="1"/>
</dbReference>
<feature type="signal peptide" evidence="5">
    <location>
        <begin position="1"/>
        <end position="19"/>
    </location>
</feature>
<evidence type="ECO:0000256" key="5">
    <source>
        <dbReference type="SAM" id="SignalP"/>
    </source>
</evidence>
<evidence type="ECO:0000313" key="8">
    <source>
        <dbReference type="Proteomes" id="UP001165060"/>
    </source>
</evidence>
<evidence type="ECO:0000259" key="6">
    <source>
        <dbReference type="PROSITE" id="PS50106"/>
    </source>
</evidence>
<dbReference type="PANTHER" id="PTHR32060:SF22">
    <property type="entry name" value="CARBOXYL-TERMINAL-PROCESSING PEPTIDASE 3, CHLOROPLASTIC"/>
    <property type="match status" value="1"/>
</dbReference>
<organism evidence="7 8">
    <name type="scientific">Tetraparma gracilis</name>
    <dbReference type="NCBI Taxonomy" id="2962635"/>
    <lineage>
        <taxon>Eukaryota</taxon>
        <taxon>Sar</taxon>
        <taxon>Stramenopiles</taxon>
        <taxon>Ochrophyta</taxon>
        <taxon>Bolidophyceae</taxon>
        <taxon>Parmales</taxon>
        <taxon>Triparmaceae</taxon>
        <taxon>Tetraparma</taxon>
    </lineage>
</organism>
<dbReference type="PROSITE" id="PS50106">
    <property type="entry name" value="PDZ"/>
    <property type="match status" value="1"/>
</dbReference>
<keyword evidence="8" id="KW-1185">Reference proteome</keyword>
<evidence type="ECO:0000256" key="3">
    <source>
        <dbReference type="ARBA" id="ARBA00022801"/>
    </source>
</evidence>
<evidence type="ECO:0000313" key="7">
    <source>
        <dbReference type="EMBL" id="GMI52027.1"/>
    </source>
</evidence>